<gene>
    <name evidence="3" type="ORF">NPD5_1178</name>
</gene>
<evidence type="ECO:0000313" key="3">
    <source>
        <dbReference type="EMBL" id="APH14130.1"/>
    </source>
</evidence>
<evidence type="ECO:0000256" key="1">
    <source>
        <dbReference type="ARBA" id="ARBA00023125"/>
    </source>
</evidence>
<dbReference type="InterPro" id="IPR009061">
    <property type="entry name" value="DNA-bd_dom_put_sf"/>
</dbReference>
<name>A0A1L3NDC4_CLOSG</name>
<proteinExistence type="predicted"/>
<dbReference type="GO" id="GO:0003677">
    <property type="term" value="F:DNA binding"/>
    <property type="evidence" value="ECO:0007669"/>
    <property type="project" value="UniProtKB-KW"/>
</dbReference>
<dbReference type="InterPro" id="IPR012925">
    <property type="entry name" value="TipAS_dom"/>
</dbReference>
<evidence type="ECO:0000313" key="4">
    <source>
        <dbReference type="Proteomes" id="UP000182204"/>
    </source>
</evidence>
<dbReference type="Pfam" id="PF13411">
    <property type="entry name" value="MerR_1"/>
    <property type="match status" value="1"/>
</dbReference>
<dbReference type="RefSeq" id="WP_072585024.1">
    <property type="nucleotide sequence ID" value="NZ_CP013243.1"/>
</dbReference>
<feature type="domain" description="HTH merR-type" evidence="2">
    <location>
        <begin position="1"/>
        <end position="70"/>
    </location>
</feature>
<accession>A0A1L3NDC4</accession>
<organism evidence="3 4">
    <name type="scientific">Clostridium sporogenes</name>
    <dbReference type="NCBI Taxonomy" id="1509"/>
    <lineage>
        <taxon>Bacteria</taxon>
        <taxon>Bacillati</taxon>
        <taxon>Bacillota</taxon>
        <taxon>Clostridia</taxon>
        <taxon>Eubacteriales</taxon>
        <taxon>Clostridiaceae</taxon>
        <taxon>Clostridium</taxon>
    </lineage>
</organism>
<reference evidence="3 4" key="1">
    <citation type="submission" date="2015-11" db="EMBL/GenBank/DDBJ databases">
        <authorList>
            <person name="Hill K.K."/>
            <person name="Shirey T.B."/>
            <person name="Raphael B."/>
            <person name="Daligault H.E."/>
            <person name="Davenport K.W."/>
            <person name="Bruce D.C."/>
            <person name="Foley B.T."/>
            <person name="Johnson S.L."/>
        </authorList>
    </citation>
    <scope>NUCLEOTIDE SEQUENCE [LARGE SCALE GENOMIC DNA]</scope>
    <source>
        <strain evidence="3 4">CDC_1632</strain>
    </source>
</reference>
<protein>
    <submittedName>
        <fullName evidence="3">MerR regulatory family protein</fullName>
    </submittedName>
</protein>
<dbReference type="Gene3D" id="1.10.1660.10">
    <property type="match status" value="1"/>
</dbReference>
<dbReference type="PROSITE" id="PS50937">
    <property type="entry name" value="HTH_MERR_2"/>
    <property type="match status" value="1"/>
</dbReference>
<keyword evidence="1" id="KW-0238">DNA-binding</keyword>
<dbReference type="PANTHER" id="PTHR30204">
    <property type="entry name" value="REDOX-CYCLING DRUG-SENSING TRANSCRIPTIONAL ACTIVATOR SOXR"/>
    <property type="match status" value="1"/>
</dbReference>
<dbReference type="PANTHER" id="PTHR30204:SF90">
    <property type="entry name" value="HTH-TYPE TRANSCRIPTIONAL ACTIVATOR MTA"/>
    <property type="match status" value="1"/>
</dbReference>
<sequence length="300" mass="34941">MRTVKQVSDLTGISVPALHYNDEIGLLKPSEITEAGYRLYDDEALKTLQQILFFKELDIPLKDVKEIMSSPYFDKMKALENQKKLLMLKRKRLDGLIELINKTLKGANTMSFKEFDMTEYYNVLEEFKEENKDRVIKNWGSIDKFDEMIENMKANETKISKNIIKQYGSIKKCAEAVRNELNNDTLIAKKEKYDEFKNDFLYDKHPKLKELYKKLTTDLSKDPSSKEIQQIVSEIANTTKKNYEFYKGNTGLDYKGFFSVMADIYLSNTNKGMNAVDKRYGKDASKFIGEALKFYSEHSK</sequence>
<dbReference type="Proteomes" id="UP000182204">
    <property type="component" value="Chromosome"/>
</dbReference>
<dbReference type="SMART" id="SM00422">
    <property type="entry name" value="HTH_MERR"/>
    <property type="match status" value="1"/>
</dbReference>
<dbReference type="SUPFAM" id="SSF46955">
    <property type="entry name" value="Putative DNA-binding domain"/>
    <property type="match status" value="1"/>
</dbReference>
<evidence type="ECO:0000259" key="2">
    <source>
        <dbReference type="PROSITE" id="PS50937"/>
    </source>
</evidence>
<dbReference type="CDD" id="cd01106">
    <property type="entry name" value="HTH_TipAL-Mta"/>
    <property type="match status" value="1"/>
</dbReference>
<dbReference type="AlphaFoldDB" id="A0A1L3NDC4"/>
<dbReference type="EMBL" id="CP013243">
    <property type="protein sequence ID" value="APH14130.1"/>
    <property type="molecule type" value="Genomic_DNA"/>
</dbReference>
<dbReference type="InterPro" id="IPR000551">
    <property type="entry name" value="MerR-type_HTH_dom"/>
</dbReference>
<dbReference type="GO" id="GO:0003700">
    <property type="term" value="F:DNA-binding transcription factor activity"/>
    <property type="evidence" value="ECO:0007669"/>
    <property type="project" value="InterPro"/>
</dbReference>
<dbReference type="Pfam" id="PF07739">
    <property type="entry name" value="TipAS"/>
    <property type="match status" value="1"/>
</dbReference>
<dbReference type="InterPro" id="IPR047057">
    <property type="entry name" value="MerR_fam"/>
</dbReference>